<evidence type="ECO:0000256" key="5">
    <source>
        <dbReference type="ARBA" id="ARBA00023235"/>
    </source>
</evidence>
<sequence>MVTYQQQLFRVNMMSNIEPLCVGEDCEVLLNFTLSLTDGTVVDATEENQPMRLRIGDGSLIAGLEQSLFGMKSGDHQCLLIDPRDAFGFPDETNLHEMSRAEFSGEIELQAGLIIGFSTPAGDDVPGTIKDIKGDTVLVDFNHPLAGREIIFDVEVLDVTRADS</sequence>
<proteinExistence type="inferred from homology"/>
<evidence type="ECO:0000259" key="6">
    <source>
        <dbReference type="PROSITE" id="PS50059"/>
    </source>
</evidence>
<dbReference type="PROSITE" id="PS50059">
    <property type="entry name" value="FKBP_PPIASE"/>
    <property type="match status" value="1"/>
</dbReference>
<dbReference type="InterPro" id="IPR048261">
    <property type="entry name" value="SlpA/SlyD-like_ins_sf"/>
</dbReference>
<gene>
    <name evidence="7" type="ORF">MNBD_GAMMA24-997</name>
</gene>
<evidence type="ECO:0000256" key="1">
    <source>
        <dbReference type="ARBA" id="ARBA00000971"/>
    </source>
</evidence>
<evidence type="ECO:0000313" key="7">
    <source>
        <dbReference type="EMBL" id="VAX12121.1"/>
    </source>
</evidence>
<dbReference type="NCBIfam" id="NF011676">
    <property type="entry name" value="PRK15095.1"/>
    <property type="match status" value="1"/>
</dbReference>
<evidence type="ECO:0000256" key="3">
    <source>
        <dbReference type="ARBA" id="ARBA00013194"/>
    </source>
</evidence>
<dbReference type="EC" id="5.2.1.8" evidence="3"/>
<dbReference type="EMBL" id="UOFZ01000013">
    <property type="protein sequence ID" value="VAX12121.1"/>
    <property type="molecule type" value="Genomic_DNA"/>
</dbReference>
<dbReference type="Gene3D" id="3.10.50.40">
    <property type="match status" value="1"/>
</dbReference>
<dbReference type="SUPFAM" id="SSF54534">
    <property type="entry name" value="FKBP-like"/>
    <property type="match status" value="1"/>
</dbReference>
<reference evidence="7" key="1">
    <citation type="submission" date="2018-06" db="EMBL/GenBank/DDBJ databases">
        <authorList>
            <person name="Zhirakovskaya E."/>
        </authorList>
    </citation>
    <scope>NUCLEOTIDE SEQUENCE</scope>
</reference>
<keyword evidence="5" id="KW-0413">Isomerase</keyword>
<dbReference type="AlphaFoldDB" id="A0A3B1BCP9"/>
<comment type="similarity">
    <text evidence="2">Belongs to the FKBP-type PPIase family.</text>
</comment>
<dbReference type="InterPro" id="IPR046357">
    <property type="entry name" value="PPIase_dom_sf"/>
</dbReference>
<evidence type="ECO:0000256" key="4">
    <source>
        <dbReference type="ARBA" id="ARBA00023110"/>
    </source>
</evidence>
<organism evidence="7">
    <name type="scientific">hydrothermal vent metagenome</name>
    <dbReference type="NCBI Taxonomy" id="652676"/>
    <lineage>
        <taxon>unclassified sequences</taxon>
        <taxon>metagenomes</taxon>
        <taxon>ecological metagenomes</taxon>
    </lineage>
</organism>
<comment type="catalytic activity">
    <reaction evidence="1">
        <text>[protein]-peptidylproline (omega=180) = [protein]-peptidylproline (omega=0)</text>
        <dbReference type="Rhea" id="RHEA:16237"/>
        <dbReference type="Rhea" id="RHEA-COMP:10747"/>
        <dbReference type="Rhea" id="RHEA-COMP:10748"/>
        <dbReference type="ChEBI" id="CHEBI:83833"/>
        <dbReference type="ChEBI" id="CHEBI:83834"/>
        <dbReference type="EC" id="5.2.1.8"/>
    </reaction>
</comment>
<evidence type="ECO:0000256" key="2">
    <source>
        <dbReference type="ARBA" id="ARBA00006577"/>
    </source>
</evidence>
<dbReference type="Gene3D" id="2.40.10.330">
    <property type="match status" value="1"/>
</dbReference>
<keyword evidence="4" id="KW-0697">Rotamase</keyword>
<dbReference type="InterPro" id="IPR001179">
    <property type="entry name" value="PPIase_FKBP_dom"/>
</dbReference>
<dbReference type="Pfam" id="PF00254">
    <property type="entry name" value="FKBP_C"/>
    <property type="match status" value="1"/>
</dbReference>
<name>A0A3B1BCP9_9ZZZZ</name>
<accession>A0A3B1BCP9</accession>
<dbReference type="PANTHER" id="PTHR47861:SF4">
    <property type="entry name" value="FKBP-TYPE 16 KDA PEPTIDYL-PROLYL CIS-TRANS ISOMERASE"/>
    <property type="match status" value="1"/>
</dbReference>
<dbReference type="GO" id="GO:0003755">
    <property type="term" value="F:peptidyl-prolyl cis-trans isomerase activity"/>
    <property type="evidence" value="ECO:0007669"/>
    <property type="project" value="UniProtKB-KW"/>
</dbReference>
<protein>
    <recommendedName>
        <fullName evidence="3">peptidylprolyl isomerase</fullName>
        <ecNumber evidence="3">5.2.1.8</ecNumber>
    </recommendedName>
</protein>
<feature type="domain" description="PPIase FKBP-type" evidence="6">
    <location>
        <begin position="25"/>
        <end position="88"/>
    </location>
</feature>
<dbReference type="PANTHER" id="PTHR47861">
    <property type="entry name" value="FKBP-TYPE PEPTIDYL-PROLYL CIS-TRANS ISOMERASE SLYD"/>
    <property type="match status" value="1"/>
</dbReference>